<feature type="domain" description="GST N-terminal" evidence="1">
    <location>
        <begin position="1"/>
        <end position="88"/>
    </location>
</feature>
<reference evidence="2" key="1">
    <citation type="submission" date="2016-04" db="EMBL/GenBank/DDBJ databases">
        <authorList>
            <person name="Evans L.H."/>
            <person name="Alamgir A."/>
            <person name="Owens N."/>
            <person name="Weber N.D."/>
            <person name="Virtaneva K."/>
            <person name="Barbian K."/>
            <person name="Babar A."/>
            <person name="Rosenke K."/>
        </authorList>
    </citation>
    <scope>NUCLEOTIDE SEQUENCE</scope>
    <source>
        <strain evidence="2">86</strain>
    </source>
</reference>
<protein>
    <recommendedName>
        <fullName evidence="1">GST N-terminal domain-containing protein</fullName>
    </recommendedName>
</protein>
<dbReference type="AlphaFoldDB" id="A0A212K622"/>
<dbReference type="InterPro" id="IPR004045">
    <property type="entry name" value="Glutathione_S-Trfase_N"/>
</dbReference>
<evidence type="ECO:0000259" key="1">
    <source>
        <dbReference type="PROSITE" id="PS50404"/>
    </source>
</evidence>
<dbReference type="Gene3D" id="3.40.30.10">
    <property type="entry name" value="Glutaredoxin"/>
    <property type="match status" value="1"/>
</dbReference>
<accession>A0A212K622</accession>
<dbReference type="EMBL" id="FLUQ01000003">
    <property type="protein sequence ID" value="SBW07161.1"/>
    <property type="molecule type" value="Genomic_DNA"/>
</dbReference>
<dbReference type="SUPFAM" id="SSF52833">
    <property type="entry name" value="Thioredoxin-like"/>
    <property type="match status" value="1"/>
</dbReference>
<name>A0A212K622_9DELT</name>
<sequence length="274" mass="29673">MSITLYTAPDCLRCKIVKAFLAAKNLPYAAVDFKEQKDEFNAFYRANRPVIYRNPEGIEFPLFSDGQVVRQGSGEIIAYLLSGHALEGSVTRSDLLHGWISGLYPSQCPAGQEDNYVELVRHLAEGGLQVFLQSDGRRPDLLERLLAAGNIARLALNILGPASVYAASFGGAVSNEDIARTVELVKASPKGEIRLLVSPVKRADGSVSWLTKEEAGDAAKMVAEATGQPGLPFAIAAVTELMPQGLQGLAPFELFLPYRSAVRNHLFKADIAKD</sequence>
<proteinExistence type="predicted"/>
<evidence type="ECO:0000313" key="2">
    <source>
        <dbReference type="EMBL" id="SBW07161.1"/>
    </source>
</evidence>
<organism evidence="2">
    <name type="scientific">uncultured delta proteobacterium</name>
    <dbReference type="NCBI Taxonomy" id="34034"/>
    <lineage>
        <taxon>Bacteria</taxon>
        <taxon>Deltaproteobacteria</taxon>
        <taxon>environmental samples</taxon>
    </lineage>
</organism>
<dbReference type="InterPro" id="IPR036249">
    <property type="entry name" value="Thioredoxin-like_sf"/>
</dbReference>
<gene>
    <name evidence="2" type="ORF">KL86DPRO_30008</name>
</gene>
<dbReference type="PROSITE" id="PS50404">
    <property type="entry name" value="GST_NTER"/>
    <property type="match status" value="1"/>
</dbReference>